<sequence>MAVSLNRIENQGKLPSKIEPPPKANGSITLRNRIVPDLEPKVKKSGRNEEKEAEIVGAKPSEDNVEEKVEDKGTTPEVVIRCT</sequence>
<organism evidence="1 2">
    <name type="scientific">Arctium lappa</name>
    <name type="common">Greater burdock</name>
    <name type="synonym">Lappa major</name>
    <dbReference type="NCBI Taxonomy" id="4217"/>
    <lineage>
        <taxon>Eukaryota</taxon>
        <taxon>Viridiplantae</taxon>
        <taxon>Streptophyta</taxon>
        <taxon>Embryophyta</taxon>
        <taxon>Tracheophyta</taxon>
        <taxon>Spermatophyta</taxon>
        <taxon>Magnoliopsida</taxon>
        <taxon>eudicotyledons</taxon>
        <taxon>Gunneridae</taxon>
        <taxon>Pentapetalae</taxon>
        <taxon>asterids</taxon>
        <taxon>campanulids</taxon>
        <taxon>Asterales</taxon>
        <taxon>Asteraceae</taxon>
        <taxon>Carduoideae</taxon>
        <taxon>Cardueae</taxon>
        <taxon>Arctiinae</taxon>
        <taxon>Arctium</taxon>
    </lineage>
</organism>
<dbReference type="Proteomes" id="UP001055879">
    <property type="component" value="Linkage Group LG06"/>
</dbReference>
<keyword evidence="2" id="KW-1185">Reference proteome</keyword>
<dbReference type="EMBL" id="CM042052">
    <property type="protein sequence ID" value="KAI3718892.1"/>
    <property type="molecule type" value="Genomic_DNA"/>
</dbReference>
<reference evidence="1 2" key="2">
    <citation type="journal article" date="2022" name="Mol. Ecol. Resour.">
        <title>The genomes of chicory, endive, great burdock and yacon provide insights into Asteraceae paleo-polyploidization history and plant inulin production.</title>
        <authorList>
            <person name="Fan W."/>
            <person name="Wang S."/>
            <person name="Wang H."/>
            <person name="Wang A."/>
            <person name="Jiang F."/>
            <person name="Liu H."/>
            <person name="Zhao H."/>
            <person name="Xu D."/>
            <person name="Zhang Y."/>
        </authorList>
    </citation>
    <scope>NUCLEOTIDE SEQUENCE [LARGE SCALE GENOMIC DNA]</scope>
    <source>
        <strain evidence="2">cv. Niubang</strain>
    </source>
</reference>
<proteinExistence type="predicted"/>
<evidence type="ECO:0000313" key="2">
    <source>
        <dbReference type="Proteomes" id="UP001055879"/>
    </source>
</evidence>
<reference evidence="2" key="1">
    <citation type="journal article" date="2022" name="Mol. Ecol. Resour.">
        <title>The genomes of chicory, endive, great burdock and yacon provide insights into Asteraceae palaeo-polyploidization history and plant inulin production.</title>
        <authorList>
            <person name="Fan W."/>
            <person name="Wang S."/>
            <person name="Wang H."/>
            <person name="Wang A."/>
            <person name="Jiang F."/>
            <person name="Liu H."/>
            <person name="Zhao H."/>
            <person name="Xu D."/>
            <person name="Zhang Y."/>
        </authorList>
    </citation>
    <scope>NUCLEOTIDE SEQUENCE [LARGE SCALE GENOMIC DNA]</scope>
    <source>
        <strain evidence="2">cv. Niubang</strain>
    </source>
</reference>
<gene>
    <name evidence="1" type="ORF">L6452_19777</name>
</gene>
<name>A0ACB9B900_ARCLA</name>
<evidence type="ECO:0000313" key="1">
    <source>
        <dbReference type="EMBL" id="KAI3718892.1"/>
    </source>
</evidence>
<protein>
    <submittedName>
        <fullName evidence="1">Uncharacterized protein</fullName>
    </submittedName>
</protein>
<accession>A0ACB9B900</accession>
<comment type="caution">
    <text evidence="1">The sequence shown here is derived from an EMBL/GenBank/DDBJ whole genome shotgun (WGS) entry which is preliminary data.</text>
</comment>